<protein>
    <submittedName>
        <fullName evidence="6">Putative alpha-1,2-mannosidase</fullName>
    </submittedName>
</protein>
<reference evidence="6 7" key="1">
    <citation type="submission" date="2018-07" db="EMBL/GenBank/DDBJ databases">
        <title>Genomic Encyclopedia of Type Strains, Phase III (KMG-III): the genomes of soil and plant-associated and newly described type strains.</title>
        <authorList>
            <person name="Whitman W."/>
        </authorList>
    </citation>
    <scope>NUCLEOTIDE SEQUENCE [LARGE SCALE GENOMIC DNA]</scope>
    <source>
        <strain evidence="6 7">31-25a</strain>
    </source>
</reference>
<feature type="coiled-coil region" evidence="1">
    <location>
        <begin position="38"/>
        <end position="122"/>
    </location>
</feature>
<sequence length="1020" mass="109785">MTLRRIFMAGLLASTMLAGCNGGDDKSPPADTRSQGTFDQLKAEIDQLKNEIGRKDQANEQTYAELKAALAQLQALGLVELKQDVAALQSRVAASEEGLKQLAALSAHLDKIDAALEALDAKTLSGEDRIKLGTLQSDFAVLKADYDAAVKLAGDPASTTTLTKLLQGLADGKADKMLIEKLQQTLGELTEGLGKAKLGTEKSAGELEKRIATLEAAIDKLSNPRVDMALTQFVDPFIGTGPGQMYDGPGGGQSMGAFTFPAAGRPFGMVNWGPDTNTPGGYSVKGYHYEMNRIVGFPLTHLSGVGCDAGSAIPFLPMSSANETQPALDHKQEAAQPGYYYIKLPDSGIETELTATTRTGLGKFTYPAGKSALLRIDAASSTGSGTLTVDAASKSVSGYTSDGGFCGSGGRFNVYFHAVFDQAFTPSTTSGNFTTLTFTAVAGAPTVVRSKVGLSYVNAANAKENLEKESGNATFEQVREQASADWNKRLNAIQISGGSADDTRKFYTALYHSLQTPSTFSDVNGEYIRFGATKTEKVEKDRVHYSSFSSWDTYRSLIPLQSLLYPHELSDMMQTLVNDAKQCGGTFPMWVHGNSSSPIMPGDGVSIIVAQAHAYGARNFDTAAASKTMRDTAFGRTTQCGGKTTLRGLGDYMKLGYIPYNSNEQGATSTNMEYTSTDFAISRFVTALGTKDDQVIVGGSGDEAATLRKRSGNWQNLFNPDWKNVVWNKDDKWESGSPVVEAWTKANGKQPHPQIQPRRSDGSWPSVYAADNKGDNRRNYTEQYREGNAEQYTWMAPHDIRGLINAVGGEKAALARLDTFTTYVNAYEDLPGYMWIGNEPNFASPFLYNWTSQPYKSQAVVQRIRTNQFTTKVDGIPGNDDLGAESGWLVWSMLGLYPEIPAVAGLTLVSPTFEKAVIWQGENRLMTIKAQNPGKTYVQNLKVDGKAHDSTWLPIDPSGGNVKLDFTLGDKPSCWGSKPAANIPPSFGPDGNDTALIGPAEICDPQATKPTVVTAKKGGE</sequence>
<dbReference type="PANTHER" id="PTHR12143:SF39">
    <property type="entry name" value="SECRETED PROTEIN"/>
    <property type="match status" value="1"/>
</dbReference>
<feature type="domain" description="Glycosyl hydrolase family 92 N-terminal" evidence="5">
    <location>
        <begin position="233"/>
        <end position="432"/>
    </location>
</feature>
<dbReference type="EMBL" id="QPJM01000017">
    <property type="protein sequence ID" value="RCW79591.1"/>
    <property type="molecule type" value="Genomic_DNA"/>
</dbReference>
<evidence type="ECO:0000259" key="4">
    <source>
        <dbReference type="Pfam" id="PF07971"/>
    </source>
</evidence>
<gene>
    <name evidence="6" type="ORF">C7476_117106</name>
</gene>
<dbReference type="GO" id="GO:0005829">
    <property type="term" value="C:cytosol"/>
    <property type="evidence" value="ECO:0007669"/>
    <property type="project" value="TreeGrafter"/>
</dbReference>
<feature type="signal peptide" evidence="3">
    <location>
        <begin position="1"/>
        <end position="18"/>
    </location>
</feature>
<evidence type="ECO:0000256" key="3">
    <source>
        <dbReference type="SAM" id="SignalP"/>
    </source>
</evidence>
<feature type="chain" id="PRO_5016876351" evidence="3">
    <location>
        <begin position="19"/>
        <end position="1020"/>
    </location>
</feature>
<evidence type="ECO:0000259" key="5">
    <source>
        <dbReference type="Pfam" id="PF17678"/>
    </source>
</evidence>
<proteinExistence type="predicted"/>
<dbReference type="SUPFAM" id="SSF48208">
    <property type="entry name" value="Six-hairpin glycosidases"/>
    <property type="match status" value="1"/>
</dbReference>
<dbReference type="GO" id="GO:0006516">
    <property type="term" value="P:glycoprotein catabolic process"/>
    <property type="evidence" value="ECO:0007669"/>
    <property type="project" value="TreeGrafter"/>
</dbReference>
<dbReference type="InterPro" id="IPR014718">
    <property type="entry name" value="GH-type_carb-bd"/>
</dbReference>
<dbReference type="InterPro" id="IPR008928">
    <property type="entry name" value="6-hairpin_glycosidase_sf"/>
</dbReference>
<evidence type="ECO:0000256" key="2">
    <source>
        <dbReference type="SAM" id="MobiDB-lite"/>
    </source>
</evidence>
<dbReference type="NCBIfam" id="TIGR01180">
    <property type="entry name" value="aman2_put"/>
    <property type="match status" value="1"/>
</dbReference>
<dbReference type="InterPro" id="IPR050883">
    <property type="entry name" value="PNGase"/>
</dbReference>
<dbReference type="RefSeq" id="WP_181872565.1">
    <property type="nucleotide sequence ID" value="NZ_QPJM01000017.1"/>
</dbReference>
<organism evidence="6 7">
    <name type="scientific">Phyllobacterium bourgognense</name>
    <dbReference type="NCBI Taxonomy" id="314236"/>
    <lineage>
        <taxon>Bacteria</taxon>
        <taxon>Pseudomonadati</taxon>
        <taxon>Pseudomonadota</taxon>
        <taxon>Alphaproteobacteria</taxon>
        <taxon>Hyphomicrobiales</taxon>
        <taxon>Phyllobacteriaceae</taxon>
        <taxon>Phyllobacterium</taxon>
    </lineage>
</organism>
<dbReference type="PANTHER" id="PTHR12143">
    <property type="entry name" value="PEPTIDE N-GLYCANASE PNGASE -RELATED"/>
    <property type="match status" value="1"/>
</dbReference>
<feature type="region of interest" description="Disordered" evidence="2">
    <location>
        <begin position="747"/>
        <end position="777"/>
    </location>
</feature>
<dbReference type="InterPro" id="IPR041371">
    <property type="entry name" value="GH92_N"/>
</dbReference>
<dbReference type="AlphaFoldDB" id="A0A368YH90"/>
<dbReference type="GO" id="GO:0005975">
    <property type="term" value="P:carbohydrate metabolic process"/>
    <property type="evidence" value="ECO:0007669"/>
    <property type="project" value="InterPro"/>
</dbReference>
<name>A0A368YH90_9HYPH</name>
<accession>A0A368YH90</accession>
<dbReference type="PROSITE" id="PS51257">
    <property type="entry name" value="PROKAR_LIPOPROTEIN"/>
    <property type="match status" value="1"/>
</dbReference>
<feature type="domain" description="Glycosyl hydrolase family 92" evidence="4">
    <location>
        <begin position="461"/>
        <end position="969"/>
    </location>
</feature>
<dbReference type="Gene3D" id="3.30.2080.10">
    <property type="entry name" value="GH92 mannosidase domain"/>
    <property type="match status" value="1"/>
</dbReference>
<dbReference type="Pfam" id="PF17678">
    <property type="entry name" value="Glyco_hydro_92N"/>
    <property type="match status" value="1"/>
</dbReference>
<dbReference type="Gene3D" id="1.20.1050.60">
    <property type="entry name" value="alpha-1,2-mannosidase"/>
    <property type="match status" value="1"/>
</dbReference>
<dbReference type="GO" id="GO:0000224">
    <property type="term" value="F:peptide-N4-(N-acetyl-beta-glucosaminyl)asparagine amidase activity"/>
    <property type="evidence" value="ECO:0007669"/>
    <property type="project" value="TreeGrafter"/>
</dbReference>
<keyword evidence="3" id="KW-0732">Signal</keyword>
<evidence type="ECO:0000313" key="7">
    <source>
        <dbReference type="Proteomes" id="UP000253324"/>
    </source>
</evidence>
<comment type="caution">
    <text evidence="6">The sequence shown here is derived from an EMBL/GenBank/DDBJ whole genome shotgun (WGS) entry which is preliminary data.</text>
</comment>
<dbReference type="Gene3D" id="1.20.1610.10">
    <property type="entry name" value="alpha-1,2-mannosidases domains"/>
    <property type="match status" value="1"/>
</dbReference>
<evidence type="ECO:0000313" key="6">
    <source>
        <dbReference type="EMBL" id="RCW79591.1"/>
    </source>
</evidence>
<dbReference type="InterPro" id="IPR005887">
    <property type="entry name" value="GH92_a_mannosidase_put"/>
</dbReference>
<dbReference type="GO" id="GO:0030246">
    <property type="term" value="F:carbohydrate binding"/>
    <property type="evidence" value="ECO:0007669"/>
    <property type="project" value="InterPro"/>
</dbReference>
<keyword evidence="1" id="KW-0175">Coiled coil</keyword>
<dbReference type="Pfam" id="PF07971">
    <property type="entry name" value="Glyco_hydro_92"/>
    <property type="match status" value="1"/>
</dbReference>
<dbReference type="InterPro" id="IPR012939">
    <property type="entry name" value="Glyco_hydro_92"/>
</dbReference>
<dbReference type="Gene3D" id="2.70.98.10">
    <property type="match status" value="1"/>
</dbReference>
<evidence type="ECO:0000256" key="1">
    <source>
        <dbReference type="SAM" id="Coils"/>
    </source>
</evidence>
<keyword evidence="7" id="KW-1185">Reference proteome</keyword>
<dbReference type="Proteomes" id="UP000253324">
    <property type="component" value="Unassembled WGS sequence"/>
</dbReference>